<evidence type="ECO:0000313" key="2">
    <source>
        <dbReference type="Proteomes" id="UP000595091"/>
    </source>
</evidence>
<dbReference type="EMBL" id="CP063065">
    <property type="protein sequence ID" value="QOQ79449.1"/>
    <property type="molecule type" value="Genomic_DNA"/>
</dbReference>
<accession>A0A7M1KWR9</accession>
<gene>
    <name evidence="1" type="ORF">IMX20_01660</name>
</gene>
<sequence length="252" mass="29542">MAIINVSNGKNQGKISRVHGSRNYVVSAPNAKRYDNERYYYTNIIRTTKSYIRSKNYKKYIDTAHQYGNRLSDKTLNKILRAYQDTLRIGKKLNKKTSIEIITNNLEKNLKKYKISPSTIQKILKYDPQFNQEIIKKDSTSKRQRINKKISKNNSQAVSINTAYIAKIINFSFQDFNDNELNQFIKTINTERKIFSESLIRNIILAYRETLKENIGNKDLLNNNLQRNLLQRGVHSDLIKLILDIKPNYSKK</sequence>
<dbReference type="AlphaFoldDB" id="A0A7M1KWR9"/>
<proteinExistence type="predicted"/>
<dbReference type="Proteomes" id="UP000595091">
    <property type="component" value="Chromosome"/>
</dbReference>
<name>A0A7M1KWR9_9LACT</name>
<dbReference type="RefSeq" id="WP_197558706.1">
    <property type="nucleotide sequence ID" value="NZ_CP063065.1"/>
</dbReference>
<organism evidence="1 2">
    <name type="scientific">Aerococcus urinaeequi</name>
    <dbReference type="NCBI Taxonomy" id="51665"/>
    <lineage>
        <taxon>Bacteria</taxon>
        <taxon>Bacillati</taxon>
        <taxon>Bacillota</taxon>
        <taxon>Bacilli</taxon>
        <taxon>Lactobacillales</taxon>
        <taxon>Aerococcaceae</taxon>
        <taxon>Aerococcus</taxon>
    </lineage>
</organism>
<evidence type="ECO:0000313" key="1">
    <source>
        <dbReference type="EMBL" id="QOQ79449.1"/>
    </source>
</evidence>
<protein>
    <submittedName>
        <fullName evidence="1">Uncharacterized protein</fullName>
    </submittedName>
</protein>
<reference evidence="1 2" key="1">
    <citation type="submission" date="2020-10" db="EMBL/GenBank/DDBJ databases">
        <title>Plasmid carrying two tetracycline resistance determinant.</title>
        <authorList>
            <person name="Yang Q."/>
        </authorList>
    </citation>
    <scope>NUCLEOTIDE SEQUENCE [LARGE SCALE GENOMIC DNA]</scope>
    <source>
        <strain evidence="1 2">T43</strain>
    </source>
</reference>